<evidence type="ECO:0000256" key="2">
    <source>
        <dbReference type="ARBA" id="ARBA00022679"/>
    </source>
</evidence>
<dbReference type="Gene3D" id="3.30.200.20">
    <property type="entry name" value="Phosphorylase Kinase, domain 1"/>
    <property type="match status" value="1"/>
</dbReference>
<dbReference type="GO" id="GO:0005524">
    <property type="term" value="F:ATP binding"/>
    <property type="evidence" value="ECO:0007669"/>
    <property type="project" value="UniProtKB-KW"/>
</dbReference>
<evidence type="ECO:0000256" key="3">
    <source>
        <dbReference type="ARBA" id="ARBA00022741"/>
    </source>
</evidence>
<name>A0A6B2L8G7_9EUKA</name>
<dbReference type="InterPro" id="IPR008271">
    <property type="entry name" value="Ser/Thr_kinase_AS"/>
</dbReference>
<evidence type="ECO:0000256" key="4">
    <source>
        <dbReference type="ARBA" id="ARBA00022777"/>
    </source>
</evidence>
<keyword evidence="3" id="KW-0547">Nucleotide-binding</keyword>
<dbReference type="Gene3D" id="1.10.510.10">
    <property type="entry name" value="Transferase(Phosphotransferase) domain 1"/>
    <property type="match status" value="1"/>
</dbReference>
<keyword evidence="2" id="KW-0808">Transferase</keyword>
<protein>
    <recommendedName>
        <fullName evidence="7">Protein kinase domain-containing protein</fullName>
    </recommendedName>
</protein>
<dbReference type="InterPro" id="IPR000719">
    <property type="entry name" value="Prot_kinase_dom"/>
</dbReference>
<reference evidence="8" key="1">
    <citation type="journal article" date="2020" name="J. Eukaryot. Microbiol.">
        <title>De novo Sequencing, Assembly and Annotation of the Transcriptome for the Free-Living Testate Amoeba Arcella intermedia.</title>
        <authorList>
            <person name="Ribeiro G.M."/>
            <person name="Porfirio-Sousa A.L."/>
            <person name="Maurer-Alcala X.X."/>
            <person name="Katz L.A."/>
            <person name="Lahr D.J.G."/>
        </authorList>
    </citation>
    <scope>NUCLEOTIDE SEQUENCE</scope>
</reference>
<feature type="region of interest" description="Disordered" evidence="6">
    <location>
        <begin position="288"/>
        <end position="317"/>
    </location>
</feature>
<feature type="domain" description="Protein kinase" evidence="7">
    <location>
        <begin position="1"/>
        <end position="237"/>
    </location>
</feature>
<dbReference type="InterPro" id="IPR050205">
    <property type="entry name" value="CDPK_Ser/Thr_kinases"/>
</dbReference>
<dbReference type="EMBL" id="GIBP01004158">
    <property type="protein sequence ID" value="NDV33127.1"/>
    <property type="molecule type" value="Transcribed_RNA"/>
</dbReference>
<evidence type="ECO:0000256" key="1">
    <source>
        <dbReference type="ARBA" id="ARBA00022527"/>
    </source>
</evidence>
<keyword evidence="5" id="KW-0067">ATP-binding</keyword>
<keyword evidence="4" id="KW-0418">Kinase</keyword>
<dbReference type="PROSITE" id="PS00108">
    <property type="entry name" value="PROTEIN_KINASE_ST"/>
    <property type="match status" value="1"/>
</dbReference>
<dbReference type="PANTHER" id="PTHR24349">
    <property type="entry name" value="SERINE/THREONINE-PROTEIN KINASE"/>
    <property type="match status" value="1"/>
</dbReference>
<accession>A0A6B2L8G7</accession>
<dbReference type="SUPFAM" id="SSF56112">
    <property type="entry name" value="Protein kinase-like (PK-like)"/>
    <property type="match status" value="1"/>
</dbReference>
<organism evidence="8">
    <name type="scientific">Arcella intermedia</name>
    <dbReference type="NCBI Taxonomy" id="1963864"/>
    <lineage>
        <taxon>Eukaryota</taxon>
        <taxon>Amoebozoa</taxon>
        <taxon>Tubulinea</taxon>
        <taxon>Elardia</taxon>
        <taxon>Arcellinida</taxon>
        <taxon>Sphaerothecina</taxon>
        <taxon>Arcellidae</taxon>
        <taxon>Arcella</taxon>
    </lineage>
</organism>
<dbReference type="InterPro" id="IPR011009">
    <property type="entry name" value="Kinase-like_dom_sf"/>
</dbReference>
<dbReference type="Pfam" id="PF00069">
    <property type="entry name" value="Pkinase"/>
    <property type="match status" value="1"/>
</dbReference>
<proteinExistence type="predicted"/>
<dbReference type="AlphaFoldDB" id="A0A6B2L8G7"/>
<evidence type="ECO:0000259" key="7">
    <source>
        <dbReference type="PROSITE" id="PS50011"/>
    </source>
</evidence>
<evidence type="ECO:0000256" key="5">
    <source>
        <dbReference type="ARBA" id="ARBA00022840"/>
    </source>
</evidence>
<keyword evidence="1" id="KW-0723">Serine/threonine-protein kinase</keyword>
<evidence type="ECO:0000313" key="8">
    <source>
        <dbReference type="EMBL" id="NDV33127.1"/>
    </source>
</evidence>
<dbReference type="PROSITE" id="PS50011">
    <property type="entry name" value="PROTEIN_KINASE_DOM"/>
    <property type="match status" value="1"/>
</dbReference>
<dbReference type="SMART" id="SM00220">
    <property type="entry name" value="S_TKc"/>
    <property type="match status" value="1"/>
</dbReference>
<dbReference type="GO" id="GO:0004674">
    <property type="term" value="F:protein serine/threonine kinase activity"/>
    <property type="evidence" value="ECO:0007669"/>
    <property type="project" value="UniProtKB-KW"/>
</dbReference>
<evidence type="ECO:0000256" key="6">
    <source>
        <dbReference type="SAM" id="MobiDB-lite"/>
    </source>
</evidence>
<sequence>MSKSTDIDEMSSILEEITIMEFIKGCDNVVRLMDVYETHDKIMLVLDLVVGGELFEKIVARGSYSEKDAAYALKQMMTALSQIHSKRIIHRDLKPENILCVHTSLTLPEEIKIADFGESIVLLPGEYTNELRGSPCYIAPEVWLNKDYDMCSDMWSMGVIAFILLGGYLPFQEPPQENPEERDELAISEVIIKGVYQFHPQVWGDTSAVAKDFVSKLLLVDTTKRMTAEEALKHPFLAKSEAASTVHMNKAVQNLKSFNAKRRWQALAQIVIATNKLQMLSGLAKTETPSGLEKKKSKIGTLKSALTKRSNSTKKKV</sequence>